<feature type="domain" description="MaoC-like" evidence="2">
    <location>
        <begin position="160"/>
        <end position="270"/>
    </location>
</feature>
<dbReference type="RefSeq" id="WP_132616013.1">
    <property type="nucleotide sequence ID" value="NZ_SMKQ01000085.1"/>
</dbReference>
<feature type="domain" description="Peroxisomal multifunctional enzyme type 2-like N-terminal" evidence="3">
    <location>
        <begin position="19"/>
        <end position="144"/>
    </location>
</feature>
<proteinExistence type="inferred from homology"/>
<dbReference type="SUPFAM" id="SSF54637">
    <property type="entry name" value="Thioesterase/thiol ester dehydrase-isomerase"/>
    <property type="match status" value="2"/>
</dbReference>
<protein>
    <submittedName>
        <fullName evidence="4">Enoyl-CoA hydratase</fullName>
    </submittedName>
</protein>
<dbReference type="CDD" id="cd03448">
    <property type="entry name" value="HDE_HSD"/>
    <property type="match status" value="1"/>
</dbReference>
<dbReference type="GO" id="GO:0006635">
    <property type="term" value="P:fatty acid beta-oxidation"/>
    <property type="evidence" value="ECO:0007669"/>
    <property type="project" value="TreeGrafter"/>
</dbReference>
<evidence type="ECO:0000313" key="4">
    <source>
        <dbReference type="EMBL" id="TDD45091.1"/>
    </source>
</evidence>
<evidence type="ECO:0000313" key="5">
    <source>
        <dbReference type="Proteomes" id="UP000295302"/>
    </source>
</evidence>
<dbReference type="Gene3D" id="3.10.129.10">
    <property type="entry name" value="Hotdog Thioesterase"/>
    <property type="match status" value="1"/>
</dbReference>
<dbReference type="Pfam" id="PF22622">
    <property type="entry name" value="MFE-2_hydrat-2_N"/>
    <property type="match status" value="1"/>
</dbReference>
<dbReference type="PANTHER" id="PTHR13078">
    <property type="entry name" value="PEROXISOMAL MULTIFUNCTIONAL ENZYME TYPE 2-RELATED"/>
    <property type="match status" value="1"/>
</dbReference>
<dbReference type="InterPro" id="IPR029069">
    <property type="entry name" value="HotDog_dom_sf"/>
</dbReference>
<dbReference type="GO" id="GO:0044594">
    <property type="term" value="F:17-beta-hydroxysteroid dehydrogenase (NAD+) activity"/>
    <property type="evidence" value="ECO:0007669"/>
    <property type="project" value="TreeGrafter"/>
</dbReference>
<evidence type="ECO:0000256" key="1">
    <source>
        <dbReference type="ARBA" id="ARBA00005254"/>
    </source>
</evidence>
<comment type="caution">
    <text evidence="4">The sequence shown here is derived from an EMBL/GenBank/DDBJ whole genome shotgun (WGS) entry which is preliminary data.</text>
</comment>
<evidence type="ECO:0000259" key="2">
    <source>
        <dbReference type="Pfam" id="PF01575"/>
    </source>
</evidence>
<name>A0A4R4YJJ3_9ACTN</name>
<organism evidence="4 5">
    <name type="scientific">Nonomuraea terrae</name>
    <dbReference type="NCBI Taxonomy" id="2530383"/>
    <lineage>
        <taxon>Bacteria</taxon>
        <taxon>Bacillati</taxon>
        <taxon>Actinomycetota</taxon>
        <taxon>Actinomycetes</taxon>
        <taxon>Streptosporangiales</taxon>
        <taxon>Streptosporangiaceae</taxon>
        <taxon>Nonomuraea</taxon>
    </lineage>
</organism>
<dbReference type="EMBL" id="SMKQ01000085">
    <property type="protein sequence ID" value="TDD45091.1"/>
    <property type="molecule type" value="Genomic_DNA"/>
</dbReference>
<comment type="similarity">
    <text evidence="1">Belongs to the enoyl-CoA hydratase/isomerase family.</text>
</comment>
<accession>A0A4R4YJJ3</accession>
<dbReference type="InterPro" id="IPR002539">
    <property type="entry name" value="MaoC-like_dom"/>
</dbReference>
<dbReference type="GO" id="GO:0003857">
    <property type="term" value="F:(3S)-3-hydroxyacyl-CoA dehydrogenase (NAD+) activity"/>
    <property type="evidence" value="ECO:0007669"/>
    <property type="project" value="TreeGrafter"/>
</dbReference>
<dbReference type="InterPro" id="IPR054357">
    <property type="entry name" value="MFE-2_N"/>
</dbReference>
<dbReference type="PANTHER" id="PTHR13078:SF56">
    <property type="entry name" value="PEROXISOMAL MULTIFUNCTIONAL ENZYME TYPE 2"/>
    <property type="match status" value="1"/>
</dbReference>
<dbReference type="AlphaFoldDB" id="A0A4R4YJJ3"/>
<dbReference type="Pfam" id="PF01575">
    <property type="entry name" value="MaoC_dehydratas"/>
    <property type="match status" value="1"/>
</dbReference>
<dbReference type="GO" id="GO:0004300">
    <property type="term" value="F:enoyl-CoA hydratase activity"/>
    <property type="evidence" value="ECO:0007669"/>
    <property type="project" value="TreeGrafter"/>
</dbReference>
<dbReference type="OrthoDB" id="5522043at2"/>
<evidence type="ECO:0000259" key="3">
    <source>
        <dbReference type="Pfam" id="PF22622"/>
    </source>
</evidence>
<reference evidence="4 5" key="1">
    <citation type="submission" date="2019-03" db="EMBL/GenBank/DDBJ databases">
        <title>Draft genome sequences of novel Actinobacteria.</title>
        <authorList>
            <person name="Sahin N."/>
            <person name="Ay H."/>
            <person name="Saygin H."/>
        </authorList>
    </citation>
    <scope>NUCLEOTIDE SEQUENCE [LARGE SCALE GENOMIC DNA]</scope>
    <source>
        <strain evidence="4 5">CH32</strain>
    </source>
</reference>
<keyword evidence="5" id="KW-1185">Reference proteome</keyword>
<sequence length="291" mass="30852">MALNLDLVGKEWDGEGRRWTSADAILYALGVGAGSEDPLAELSFTTENSHDVTQQVLPTFAVMIGGAGSMPALGDFDISQVLHAEQSITLHGVLPVEGATVTRSRVAGFYDKGRHAIAATESTITDKDSGEVLAEVSSGIFIRGEGGFGGDRGASVTWQRPQTEPDHVVTYRTRPDQALLYRLSGDRNPLHSDPWLAGKAGFDRPILHGLCTFGFTGRALLHTVCGSDPASFGSMSARFASPVLPGEELSVAIWDEGETCRFQTTVAGRVVLDHGTFTKKAGSPGAAGRRP</sequence>
<gene>
    <name evidence="4" type="ORF">E1286_25080</name>
</gene>
<dbReference type="Proteomes" id="UP000295302">
    <property type="component" value="Unassembled WGS sequence"/>
</dbReference>